<feature type="compositionally biased region" description="Polar residues" evidence="1">
    <location>
        <begin position="104"/>
        <end position="114"/>
    </location>
</feature>
<reference evidence="2 3" key="1">
    <citation type="journal article" date="2018" name="Mol. Biol. Evol.">
        <title>Analysis of the draft genome of the red seaweed Gracilariopsis chorda provides insights into genome size evolution in Rhodophyta.</title>
        <authorList>
            <person name="Lee J."/>
            <person name="Yang E.C."/>
            <person name="Graf L."/>
            <person name="Yang J.H."/>
            <person name="Qiu H."/>
            <person name="Zel Zion U."/>
            <person name="Chan C.X."/>
            <person name="Stephens T.G."/>
            <person name="Weber A.P.M."/>
            <person name="Boo G.H."/>
            <person name="Boo S.M."/>
            <person name="Kim K.M."/>
            <person name="Shin Y."/>
            <person name="Jung M."/>
            <person name="Lee S.J."/>
            <person name="Yim H.S."/>
            <person name="Lee J.H."/>
            <person name="Bhattacharya D."/>
            <person name="Yoon H.S."/>
        </authorList>
    </citation>
    <scope>NUCLEOTIDE SEQUENCE [LARGE SCALE GENOMIC DNA]</scope>
    <source>
        <strain evidence="2 3">SKKU-2015</strain>
        <tissue evidence="2">Whole body</tissue>
    </source>
</reference>
<accession>A0A2V3IDX7</accession>
<feature type="region of interest" description="Disordered" evidence="1">
    <location>
        <begin position="1"/>
        <end position="79"/>
    </location>
</feature>
<evidence type="ECO:0000313" key="3">
    <source>
        <dbReference type="Proteomes" id="UP000247409"/>
    </source>
</evidence>
<keyword evidence="3" id="KW-1185">Reference proteome</keyword>
<gene>
    <name evidence="2" type="ORF">BWQ96_10005</name>
</gene>
<organism evidence="2 3">
    <name type="scientific">Gracilariopsis chorda</name>
    <dbReference type="NCBI Taxonomy" id="448386"/>
    <lineage>
        <taxon>Eukaryota</taxon>
        <taxon>Rhodophyta</taxon>
        <taxon>Florideophyceae</taxon>
        <taxon>Rhodymeniophycidae</taxon>
        <taxon>Gracilariales</taxon>
        <taxon>Gracilariaceae</taxon>
        <taxon>Gracilariopsis</taxon>
    </lineage>
</organism>
<feature type="compositionally biased region" description="Polar residues" evidence="1">
    <location>
        <begin position="30"/>
        <end position="49"/>
    </location>
</feature>
<feature type="region of interest" description="Disordered" evidence="1">
    <location>
        <begin position="95"/>
        <end position="124"/>
    </location>
</feature>
<feature type="compositionally biased region" description="Basic and acidic residues" evidence="1">
    <location>
        <begin position="1"/>
        <end position="29"/>
    </location>
</feature>
<name>A0A2V3IDX7_9FLOR</name>
<dbReference type="EMBL" id="NBIV01000319">
    <property type="protein sequence ID" value="PXF40285.1"/>
    <property type="molecule type" value="Genomic_DNA"/>
</dbReference>
<dbReference type="Proteomes" id="UP000247409">
    <property type="component" value="Unassembled WGS sequence"/>
</dbReference>
<evidence type="ECO:0000256" key="1">
    <source>
        <dbReference type="SAM" id="MobiDB-lite"/>
    </source>
</evidence>
<dbReference type="AlphaFoldDB" id="A0A2V3IDX7"/>
<proteinExistence type="predicted"/>
<evidence type="ECO:0000313" key="2">
    <source>
        <dbReference type="EMBL" id="PXF40285.1"/>
    </source>
</evidence>
<sequence length="124" mass="14010">MSAPSGDKRLTTDVHYDMHHGFRPDHNSFRADSSLETQTDIPHLQTPQSSKEHSEKAEMPQNPNFDDEPLPQPASLNLSLELECHPTQILDQYINAVLPEDSQPEYSNEDSSFRGSDCQETDTN</sequence>
<comment type="caution">
    <text evidence="2">The sequence shown here is derived from an EMBL/GenBank/DDBJ whole genome shotgun (WGS) entry which is preliminary data.</text>
</comment>
<protein>
    <submittedName>
        <fullName evidence="2">Uncharacterized protein</fullName>
    </submittedName>
</protein>